<dbReference type="Pfam" id="PF00364">
    <property type="entry name" value="Biotin_lipoyl"/>
    <property type="match status" value="1"/>
</dbReference>
<reference evidence="5 6" key="1">
    <citation type="journal article" date="2016" name="ISME J.">
        <title>Chasing the elusive Euryarchaeota class WSA2: genomes reveal a uniquely fastidious methyl-reducing methanogen.</title>
        <authorList>
            <person name="Nobu M.K."/>
            <person name="Narihiro T."/>
            <person name="Kuroda K."/>
            <person name="Mei R."/>
            <person name="Liu W.T."/>
        </authorList>
    </citation>
    <scope>NUCLEOTIDE SEQUENCE [LARGE SCALE GENOMIC DNA]</scope>
    <source>
        <strain evidence="5">U1lsi0528_Bin055</strain>
    </source>
</reference>
<evidence type="ECO:0000256" key="3">
    <source>
        <dbReference type="SAM" id="MobiDB-lite"/>
    </source>
</evidence>
<evidence type="ECO:0000313" key="5">
    <source>
        <dbReference type="EMBL" id="KYC49992.1"/>
    </source>
</evidence>
<evidence type="ECO:0000259" key="4">
    <source>
        <dbReference type="PROSITE" id="PS50968"/>
    </source>
</evidence>
<feature type="compositionally biased region" description="Low complexity" evidence="3">
    <location>
        <begin position="60"/>
        <end position="73"/>
    </location>
</feature>
<dbReference type="PROSITE" id="PS50968">
    <property type="entry name" value="BIOTINYL_LIPOYL"/>
    <property type="match status" value="1"/>
</dbReference>
<evidence type="ECO:0000256" key="1">
    <source>
        <dbReference type="ARBA" id="ARBA00001941"/>
    </source>
</evidence>
<dbReference type="InterPro" id="IPR050709">
    <property type="entry name" value="Biotin_Carboxyl_Carrier/Decarb"/>
</dbReference>
<protein>
    <submittedName>
        <fullName evidence="5">Pyruvate carboxylase subunit B</fullName>
        <ecNumber evidence="5">6.4.1.1</ecNumber>
    </submittedName>
</protein>
<dbReference type="InterPro" id="IPR000089">
    <property type="entry name" value="Biotin_lipoyl"/>
</dbReference>
<dbReference type="PROSITE" id="PS00188">
    <property type="entry name" value="BIOTIN"/>
    <property type="match status" value="1"/>
</dbReference>
<keyword evidence="5" id="KW-0670">Pyruvate</keyword>
<sequence>MAKYNVKINSKDYQVDIEDLGGGNLEIKLGGKTVNLSIEEVLGIKKAAPATQKPKAEVYSAPEPAPQSQAPASKGKGEVVKAVMAGTVLSLKKKVGESVSIGDVVMILEAMKMENEISSPVAGKILEIRVNPGQSINSGDALFVIG</sequence>
<dbReference type="InterPro" id="IPR001882">
    <property type="entry name" value="Biotin_BS"/>
</dbReference>
<evidence type="ECO:0000256" key="2">
    <source>
        <dbReference type="ARBA" id="ARBA00023267"/>
    </source>
</evidence>
<dbReference type="EC" id="6.4.1.1" evidence="5"/>
<comment type="caution">
    <text evidence="5">The sequence shown here is derived from an EMBL/GenBank/DDBJ whole genome shotgun (WGS) entry which is preliminary data.</text>
</comment>
<accession>A0A150IYK8</accession>
<dbReference type="PANTHER" id="PTHR45266">
    <property type="entry name" value="OXALOACETATE DECARBOXYLASE ALPHA CHAIN"/>
    <property type="match status" value="1"/>
</dbReference>
<keyword evidence="2" id="KW-0092">Biotin</keyword>
<gene>
    <name evidence="5" type="primary">pycB_2</name>
    <name evidence="5" type="ORF">AMQ22_01536</name>
</gene>
<dbReference type="PANTHER" id="PTHR45266:SF3">
    <property type="entry name" value="OXALOACETATE DECARBOXYLASE ALPHA CHAIN"/>
    <property type="match status" value="1"/>
</dbReference>
<dbReference type="Gene3D" id="2.40.50.100">
    <property type="match status" value="1"/>
</dbReference>
<feature type="region of interest" description="Disordered" evidence="3">
    <location>
        <begin position="48"/>
        <end position="76"/>
    </location>
</feature>
<feature type="domain" description="Lipoyl-binding" evidence="4">
    <location>
        <begin position="67"/>
        <end position="146"/>
    </location>
</feature>
<dbReference type="EMBL" id="LNGC01000082">
    <property type="protein sequence ID" value="KYC49992.1"/>
    <property type="molecule type" value="Genomic_DNA"/>
</dbReference>
<proteinExistence type="predicted"/>
<dbReference type="FunFam" id="2.40.50.100:FF:000003">
    <property type="entry name" value="Acetyl-CoA carboxylase biotin carboxyl carrier protein"/>
    <property type="match status" value="1"/>
</dbReference>
<organism evidence="5 6">
    <name type="scientific">Candidatus Methanofastidiosum methylothiophilum</name>
    <dbReference type="NCBI Taxonomy" id="1705564"/>
    <lineage>
        <taxon>Archaea</taxon>
        <taxon>Methanobacteriati</taxon>
        <taxon>Methanobacteriota</taxon>
        <taxon>Stenosarchaea group</taxon>
        <taxon>Candidatus Methanofastidiosia</taxon>
        <taxon>Candidatus Methanofastidiosales</taxon>
        <taxon>Candidatus Methanofastidiosaceae</taxon>
        <taxon>Candidatus Methanofastidiosum</taxon>
    </lineage>
</organism>
<evidence type="ECO:0000313" key="6">
    <source>
        <dbReference type="Proteomes" id="UP000075398"/>
    </source>
</evidence>
<keyword evidence="5" id="KW-0436">Ligase</keyword>
<dbReference type="CDD" id="cd06850">
    <property type="entry name" value="biotinyl_domain"/>
    <property type="match status" value="1"/>
</dbReference>
<dbReference type="AlphaFoldDB" id="A0A150IYK8"/>
<dbReference type="InterPro" id="IPR011053">
    <property type="entry name" value="Single_hybrid_motif"/>
</dbReference>
<comment type="cofactor">
    <cofactor evidence="1">
        <name>Co(2+)</name>
        <dbReference type="ChEBI" id="CHEBI:48828"/>
    </cofactor>
</comment>
<dbReference type="GO" id="GO:0004736">
    <property type="term" value="F:pyruvate carboxylase activity"/>
    <property type="evidence" value="ECO:0007669"/>
    <property type="project" value="UniProtKB-EC"/>
</dbReference>
<dbReference type="Proteomes" id="UP000075398">
    <property type="component" value="Unassembled WGS sequence"/>
</dbReference>
<dbReference type="SUPFAM" id="SSF51230">
    <property type="entry name" value="Single hybrid motif"/>
    <property type="match status" value="1"/>
</dbReference>
<name>A0A150IYK8_9EURY</name>